<keyword evidence="2" id="KW-0597">Phosphoprotein</keyword>
<keyword evidence="5" id="KW-0598">Phosphotransferase system</keyword>
<dbReference type="Pfam" id="PF00359">
    <property type="entry name" value="PTS_EIIA_2"/>
    <property type="match status" value="1"/>
</dbReference>
<dbReference type="NCBIfam" id="TIGR00848">
    <property type="entry name" value="fruA"/>
    <property type="match status" value="1"/>
</dbReference>
<comment type="caution">
    <text evidence="7">The sequence shown here is derived from an EMBL/GenBank/DDBJ whole genome shotgun (WGS) entry which is preliminary data.</text>
</comment>
<evidence type="ECO:0000313" key="8">
    <source>
        <dbReference type="Proteomes" id="UP000284178"/>
    </source>
</evidence>
<dbReference type="Gene3D" id="3.40.930.10">
    <property type="entry name" value="Mannitol-specific EII, Chain A"/>
    <property type="match status" value="1"/>
</dbReference>
<evidence type="ECO:0000259" key="6">
    <source>
        <dbReference type="PROSITE" id="PS51094"/>
    </source>
</evidence>
<evidence type="ECO:0000256" key="2">
    <source>
        <dbReference type="ARBA" id="ARBA00022553"/>
    </source>
</evidence>
<dbReference type="InterPro" id="IPR051541">
    <property type="entry name" value="PTS_SugarTrans_NitroReg"/>
</dbReference>
<dbReference type="GO" id="GO:0008982">
    <property type="term" value="F:protein-N(PI)-phosphohistidine-sugar phosphotransferase activity"/>
    <property type="evidence" value="ECO:0007669"/>
    <property type="project" value="InterPro"/>
</dbReference>
<proteinExistence type="predicted"/>
<evidence type="ECO:0000313" key="7">
    <source>
        <dbReference type="EMBL" id="RGR74145.1"/>
    </source>
</evidence>
<dbReference type="PANTHER" id="PTHR47738">
    <property type="entry name" value="PTS SYSTEM FRUCTOSE-LIKE EIIA COMPONENT-RELATED"/>
    <property type="match status" value="1"/>
</dbReference>
<dbReference type="SUPFAM" id="SSF55804">
    <property type="entry name" value="Phoshotransferase/anion transport protein"/>
    <property type="match status" value="1"/>
</dbReference>
<dbReference type="PROSITE" id="PS00372">
    <property type="entry name" value="PTS_EIIA_TYPE_2_HIS"/>
    <property type="match status" value="1"/>
</dbReference>
<evidence type="ECO:0000256" key="4">
    <source>
        <dbReference type="ARBA" id="ARBA00022679"/>
    </source>
</evidence>
<dbReference type="AlphaFoldDB" id="A0A412G145"/>
<keyword evidence="1" id="KW-0813">Transport</keyword>
<dbReference type="PANTHER" id="PTHR47738:SF2">
    <property type="entry name" value="PTS SYSTEM FRUCTOSE-LIKE EIIA COMPONENT"/>
    <property type="match status" value="1"/>
</dbReference>
<keyword evidence="3" id="KW-0762">Sugar transport</keyword>
<dbReference type="GO" id="GO:0016020">
    <property type="term" value="C:membrane"/>
    <property type="evidence" value="ECO:0007669"/>
    <property type="project" value="InterPro"/>
</dbReference>
<evidence type="ECO:0000256" key="3">
    <source>
        <dbReference type="ARBA" id="ARBA00022597"/>
    </source>
</evidence>
<dbReference type="PROSITE" id="PS51094">
    <property type="entry name" value="PTS_EIIA_TYPE_2"/>
    <property type="match status" value="1"/>
</dbReference>
<keyword evidence="8" id="KW-1185">Reference proteome</keyword>
<sequence>MALADILDENIIDLHLKSTTKDEVLRDLSAHLLEAGYIEDVEQFVKDIYVREAEGITGMGNHIAIPHGKSHAVKKIGIAIGRCENEIEWESYDDEPINLVFLFCVSDDADFASNHMMLLAELAGKLGNDERVEKLQKVTTKQELIDLFLN</sequence>
<evidence type="ECO:0000256" key="5">
    <source>
        <dbReference type="ARBA" id="ARBA00022683"/>
    </source>
</evidence>
<dbReference type="EMBL" id="QRUP01000009">
    <property type="protein sequence ID" value="RGR74145.1"/>
    <property type="molecule type" value="Genomic_DNA"/>
</dbReference>
<organism evidence="7 8">
    <name type="scientific">Holdemania filiformis</name>
    <dbReference type="NCBI Taxonomy" id="61171"/>
    <lineage>
        <taxon>Bacteria</taxon>
        <taxon>Bacillati</taxon>
        <taxon>Bacillota</taxon>
        <taxon>Erysipelotrichia</taxon>
        <taxon>Erysipelotrichales</taxon>
        <taxon>Erysipelotrichaceae</taxon>
        <taxon>Holdemania</taxon>
    </lineage>
</organism>
<dbReference type="InterPro" id="IPR016152">
    <property type="entry name" value="PTrfase/Anion_transptr"/>
</dbReference>
<name>A0A412G145_9FIRM</name>
<accession>A0A412G145</accession>
<evidence type="ECO:0000256" key="1">
    <source>
        <dbReference type="ARBA" id="ARBA00022448"/>
    </source>
</evidence>
<keyword evidence="4" id="KW-0808">Transferase</keyword>
<dbReference type="InterPro" id="IPR002178">
    <property type="entry name" value="PTS_EIIA_type-2_dom"/>
</dbReference>
<dbReference type="GO" id="GO:0009401">
    <property type="term" value="P:phosphoenolpyruvate-dependent sugar phosphotransferase system"/>
    <property type="evidence" value="ECO:0007669"/>
    <property type="project" value="UniProtKB-KW"/>
</dbReference>
<reference evidence="7 8" key="1">
    <citation type="submission" date="2018-08" db="EMBL/GenBank/DDBJ databases">
        <title>A genome reference for cultivated species of the human gut microbiota.</title>
        <authorList>
            <person name="Zou Y."/>
            <person name="Xue W."/>
            <person name="Luo G."/>
        </authorList>
    </citation>
    <scope>NUCLEOTIDE SEQUENCE [LARGE SCALE GENOMIC DNA]</scope>
    <source>
        <strain evidence="7 8">AF24-29</strain>
    </source>
</reference>
<dbReference type="GeneID" id="83015481"/>
<gene>
    <name evidence="7" type="ORF">DWY25_08700</name>
</gene>
<dbReference type="RefSeq" id="WP_006058689.1">
    <property type="nucleotide sequence ID" value="NZ_CABJCV010000009.1"/>
</dbReference>
<dbReference type="Proteomes" id="UP000284178">
    <property type="component" value="Unassembled WGS sequence"/>
</dbReference>
<dbReference type="InterPro" id="IPR004715">
    <property type="entry name" value="PTS_IIA_fruc"/>
</dbReference>
<feature type="domain" description="PTS EIIA type-2" evidence="6">
    <location>
        <begin position="5"/>
        <end position="150"/>
    </location>
</feature>
<dbReference type="CDD" id="cd00211">
    <property type="entry name" value="PTS_IIA_fru"/>
    <property type="match status" value="1"/>
</dbReference>
<protein>
    <submittedName>
        <fullName evidence="7">PTS fructose transporter subunit IIA</fullName>
    </submittedName>
</protein>